<proteinExistence type="inferred from homology"/>
<evidence type="ECO:0000256" key="3">
    <source>
        <dbReference type="ARBA" id="ARBA00023274"/>
    </source>
</evidence>
<accession>A0A2H0KTA8</accession>
<evidence type="ECO:0000256" key="1">
    <source>
        <dbReference type="ARBA" id="ARBA00006640"/>
    </source>
</evidence>
<comment type="similarity">
    <text evidence="1">Belongs to the bacterial ribosomal protein bS21 family.</text>
</comment>
<gene>
    <name evidence="6" type="ORF">COV84_01610</name>
</gene>
<comment type="caution">
    <text evidence="6">The sequence shown here is derived from an EMBL/GenBank/DDBJ whole genome shotgun (WGS) entry which is preliminary data.</text>
</comment>
<name>A0A2H0KTA8_9BACT</name>
<dbReference type="GO" id="GO:0005840">
    <property type="term" value="C:ribosome"/>
    <property type="evidence" value="ECO:0007669"/>
    <property type="project" value="UniProtKB-KW"/>
</dbReference>
<reference evidence="6 7" key="1">
    <citation type="submission" date="2017-09" db="EMBL/GenBank/DDBJ databases">
        <title>Depth-based differentiation of microbial function through sediment-hosted aquifers and enrichment of novel symbionts in the deep terrestrial subsurface.</title>
        <authorList>
            <person name="Probst A.J."/>
            <person name="Ladd B."/>
            <person name="Jarett J.K."/>
            <person name="Geller-Mcgrath D.E."/>
            <person name="Sieber C.M."/>
            <person name="Emerson J.B."/>
            <person name="Anantharaman K."/>
            <person name="Thomas B.C."/>
            <person name="Malmstrom R."/>
            <person name="Stieglmeier M."/>
            <person name="Klingl A."/>
            <person name="Woyke T."/>
            <person name="Ryan C.M."/>
            <person name="Banfield J.F."/>
        </authorList>
    </citation>
    <scope>NUCLEOTIDE SEQUENCE [LARGE SCALE GENOMIC DNA]</scope>
    <source>
        <strain evidence="6">CG11_big_fil_rev_8_21_14_0_20_40_15</strain>
    </source>
</reference>
<dbReference type="InterPro" id="IPR038380">
    <property type="entry name" value="Ribosomal_bS21_sf"/>
</dbReference>
<dbReference type="Gene3D" id="1.20.5.1150">
    <property type="entry name" value="Ribosomal protein S8"/>
    <property type="match status" value="1"/>
</dbReference>
<keyword evidence="5" id="KW-0175">Coiled coil</keyword>
<organism evidence="6 7">
    <name type="scientific">Candidatus Portnoybacteria bacterium CG11_big_fil_rev_8_21_14_0_20_40_15</name>
    <dbReference type="NCBI Taxonomy" id="1974817"/>
    <lineage>
        <taxon>Bacteria</taxon>
        <taxon>Candidatus Portnoyibacteriota</taxon>
    </lineage>
</organism>
<evidence type="ECO:0000313" key="7">
    <source>
        <dbReference type="Proteomes" id="UP000229317"/>
    </source>
</evidence>
<keyword evidence="3" id="KW-0687">Ribonucleoprotein</keyword>
<feature type="coiled-coil region" evidence="5">
    <location>
        <begin position="43"/>
        <end position="70"/>
    </location>
</feature>
<dbReference type="Pfam" id="PF01165">
    <property type="entry name" value="Ribosomal_S21"/>
    <property type="match status" value="1"/>
</dbReference>
<evidence type="ECO:0000256" key="2">
    <source>
        <dbReference type="ARBA" id="ARBA00022980"/>
    </source>
</evidence>
<dbReference type="GO" id="GO:0003735">
    <property type="term" value="F:structural constituent of ribosome"/>
    <property type="evidence" value="ECO:0007669"/>
    <property type="project" value="InterPro"/>
</dbReference>
<dbReference type="GO" id="GO:0006412">
    <property type="term" value="P:translation"/>
    <property type="evidence" value="ECO:0007669"/>
    <property type="project" value="InterPro"/>
</dbReference>
<dbReference type="InterPro" id="IPR001911">
    <property type="entry name" value="Ribosomal_bS21"/>
</dbReference>
<evidence type="ECO:0000256" key="5">
    <source>
        <dbReference type="SAM" id="Coils"/>
    </source>
</evidence>
<dbReference type="AlphaFoldDB" id="A0A2H0KTA8"/>
<dbReference type="EMBL" id="PCVO01000023">
    <property type="protein sequence ID" value="PIQ75382.1"/>
    <property type="molecule type" value="Genomic_DNA"/>
</dbReference>
<sequence>MYLAIEVRKKDKESTGSLLRRFSRRVQQSGVLLHARRARFFEKRKTRRQMKESALRRQELRKQRANLMKLGLLEEGEMIPKDKIKFKR</sequence>
<dbReference type="GO" id="GO:1990904">
    <property type="term" value="C:ribonucleoprotein complex"/>
    <property type="evidence" value="ECO:0007669"/>
    <property type="project" value="UniProtKB-KW"/>
</dbReference>
<dbReference type="Proteomes" id="UP000229317">
    <property type="component" value="Unassembled WGS sequence"/>
</dbReference>
<protein>
    <recommendedName>
        <fullName evidence="4">Small ribosomal subunit protein bS21</fullName>
    </recommendedName>
</protein>
<keyword evidence="2" id="KW-0689">Ribosomal protein</keyword>
<evidence type="ECO:0000313" key="6">
    <source>
        <dbReference type="EMBL" id="PIQ75382.1"/>
    </source>
</evidence>
<evidence type="ECO:0000256" key="4">
    <source>
        <dbReference type="ARBA" id="ARBA00035135"/>
    </source>
</evidence>